<evidence type="ECO:0000313" key="4">
    <source>
        <dbReference type="Proteomes" id="UP000000789"/>
    </source>
</evidence>
<reference evidence="3" key="1">
    <citation type="submission" date="2007-11" db="EMBL/GenBank/DDBJ databases">
        <title>Complete sequence of Petroga mobilis SJ95.</title>
        <authorList>
            <consortium name="US DOE Joint Genome Institute"/>
            <person name="Copeland A."/>
            <person name="Lucas S."/>
            <person name="Lapidus A."/>
            <person name="Barry K."/>
            <person name="Glavina del Rio T."/>
            <person name="Dalin E."/>
            <person name="Tice H."/>
            <person name="Pitluck S."/>
            <person name="Meincke L."/>
            <person name="Brettin T."/>
            <person name="Bruce D."/>
            <person name="Detter J.C."/>
            <person name="Han C."/>
            <person name="Kuske C.R."/>
            <person name="Schmutz J."/>
            <person name="Larimer F."/>
            <person name="Land M."/>
            <person name="Hauser L."/>
            <person name="Kyrpides N."/>
            <person name="Mikhailova N."/>
            <person name="Noll K."/>
            <person name="Richardson P."/>
        </authorList>
    </citation>
    <scope>NUCLEOTIDE SEQUENCE [LARGE SCALE GENOMIC DNA]</scope>
    <source>
        <strain evidence="3">SJ95</strain>
    </source>
</reference>
<dbReference type="InterPro" id="IPR038770">
    <property type="entry name" value="Na+/solute_symporter_sf"/>
</dbReference>
<dbReference type="STRING" id="403833.Pmob_0437"/>
<evidence type="ECO:0000256" key="1">
    <source>
        <dbReference type="ARBA" id="ARBA00022448"/>
    </source>
</evidence>
<keyword evidence="4" id="KW-1185">Reference proteome</keyword>
<dbReference type="PANTHER" id="PTHR43057">
    <property type="entry name" value="ARSENITE EFFLUX TRANSPORTER"/>
    <property type="match status" value="1"/>
</dbReference>
<dbReference type="GO" id="GO:0015105">
    <property type="term" value="F:arsenite transmembrane transporter activity"/>
    <property type="evidence" value="ECO:0007669"/>
    <property type="project" value="TreeGrafter"/>
</dbReference>
<keyword evidence="1" id="KW-0813">Transport</keyword>
<sequence>MKKSENTGISFFEKYLTVWVILCMITGVLIGRFLPKIPAFLGHFEYANVSIPIAILIWLMIYPMMLKVDFQSIKNVGKNPKYTAVLKKCTIWSNSSDFSVSFITLPQPEAKIEL</sequence>
<dbReference type="InterPro" id="IPR004706">
    <property type="entry name" value="Arsenical-R_Acr3"/>
</dbReference>
<dbReference type="KEGG" id="pmo:Pmob_0437"/>
<keyword evidence="2" id="KW-1133">Transmembrane helix</keyword>
<organism evidence="3 4">
    <name type="scientific">Petrotoga mobilis (strain DSM 10674 / SJ95)</name>
    <dbReference type="NCBI Taxonomy" id="403833"/>
    <lineage>
        <taxon>Bacteria</taxon>
        <taxon>Thermotogati</taxon>
        <taxon>Thermotogota</taxon>
        <taxon>Thermotogae</taxon>
        <taxon>Petrotogales</taxon>
        <taxon>Petrotogaceae</taxon>
        <taxon>Petrotoga</taxon>
    </lineage>
</organism>
<dbReference type="HOGENOM" id="CLU_2118781_0_0_0"/>
<feature type="transmembrane region" description="Helical" evidence="2">
    <location>
        <begin position="12"/>
        <end position="34"/>
    </location>
</feature>
<keyword evidence="2" id="KW-0812">Transmembrane</keyword>
<proteinExistence type="predicted"/>
<evidence type="ECO:0000256" key="2">
    <source>
        <dbReference type="SAM" id="Phobius"/>
    </source>
</evidence>
<accession>A9BFK5</accession>
<dbReference type="eggNOG" id="COG0798">
    <property type="taxonomic scope" value="Bacteria"/>
</dbReference>
<dbReference type="GO" id="GO:0015297">
    <property type="term" value="F:antiporter activity"/>
    <property type="evidence" value="ECO:0007669"/>
    <property type="project" value="InterPro"/>
</dbReference>
<feature type="transmembrane region" description="Helical" evidence="2">
    <location>
        <begin position="46"/>
        <end position="65"/>
    </location>
</feature>
<protein>
    <submittedName>
        <fullName evidence="3">Arsenite efflux pump ACR3 and related permease-like protein</fullName>
    </submittedName>
</protein>
<dbReference type="PANTHER" id="PTHR43057:SF1">
    <property type="entry name" value="ARSENICAL-RESISTANCE PROTEIN 3"/>
    <property type="match status" value="1"/>
</dbReference>
<dbReference type="GO" id="GO:0005886">
    <property type="term" value="C:plasma membrane"/>
    <property type="evidence" value="ECO:0007669"/>
    <property type="project" value="TreeGrafter"/>
</dbReference>
<dbReference type="Gene3D" id="1.20.1530.20">
    <property type="match status" value="1"/>
</dbReference>
<gene>
    <name evidence="3" type="ordered locus">Pmob_0437</name>
</gene>
<dbReference type="EMBL" id="CP000879">
    <property type="protein sequence ID" value="ABX31175.1"/>
    <property type="molecule type" value="Genomic_DNA"/>
</dbReference>
<dbReference type="Proteomes" id="UP000000789">
    <property type="component" value="Chromosome"/>
</dbReference>
<keyword evidence="2" id="KW-0472">Membrane</keyword>
<evidence type="ECO:0000313" key="3">
    <source>
        <dbReference type="EMBL" id="ABX31175.1"/>
    </source>
</evidence>
<dbReference type="AlphaFoldDB" id="A9BFK5"/>
<name>A9BFK5_PETMO</name>
<dbReference type="GO" id="GO:0015104">
    <property type="term" value="F:antimonite transmembrane transporter activity"/>
    <property type="evidence" value="ECO:0007669"/>
    <property type="project" value="TreeGrafter"/>
</dbReference>